<keyword evidence="2" id="KW-0472">Membrane</keyword>
<dbReference type="GO" id="GO:0043107">
    <property type="term" value="P:type IV pilus-dependent motility"/>
    <property type="evidence" value="ECO:0007669"/>
    <property type="project" value="InterPro"/>
</dbReference>
<keyword evidence="2" id="KW-0812">Transmembrane</keyword>
<dbReference type="PANTHER" id="PTHR39555:SF1">
    <property type="entry name" value="TYPE IV PILUS INNER MEMBRANE COMPONENT PILO"/>
    <property type="match status" value="1"/>
</dbReference>
<evidence type="ECO:0000256" key="1">
    <source>
        <dbReference type="SAM" id="Coils"/>
    </source>
</evidence>
<proteinExistence type="predicted"/>
<reference evidence="3" key="1">
    <citation type="journal article" date="2020" name="mSystems">
        <title>Genome- and Community-Level Interaction Insights into Carbon Utilization and Element Cycling Functions of Hydrothermarchaeota in Hydrothermal Sediment.</title>
        <authorList>
            <person name="Zhou Z."/>
            <person name="Liu Y."/>
            <person name="Xu W."/>
            <person name="Pan J."/>
            <person name="Luo Z.H."/>
            <person name="Li M."/>
        </authorList>
    </citation>
    <scope>NUCLEOTIDE SEQUENCE [LARGE SCALE GENOMIC DNA]</scope>
    <source>
        <strain evidence="3">SpSt-695</strain>
    </source>
</reference>
<organism evidence="3">
    <name type="scientific">candidate division WOR-3 bacterium</name>
    <dbReference type="NCBI Taxonomy" id="2052148"/>
    <lineage>
        <taxon>Bacteria</taxon>
        <taxon>Bacteria division WOR-3</taxon>
    </lineage>
</organism>
<dbReference type="AlphaFoldDB" id="A0A7V3ZTV5"/>
<dbReference type="Gene3D" id="3.30.70.60">
    <property type="match status" value="1"/>
</dbReference>
<sequence length="200" mass="23203">MNIAKYRFIILSVLLSLIIFLIYHLIFYTKWQKELKNLTDELKELEAKLASARQAVRDLPMLERKIKSLEYKWELSQRLLPPEEKIDDVIRLITQRAMEAGIKITELKRGAPSQYITKTISPAKTPQRKQEGTVQISIQQVPLDLKIKSNFNSLCEFLSEISTLQRLITTWNTNITSKQEEEYTIEGSLQAKIYIFGGAK</sequence>
<name>A0A7V3ZTV5_UNCW3</name>
<evidence type="ECO:0008006" key="4">
    <source>
        <dbReference type="Google" id="ProtNLM"/>
    </source>
</evidence>
<protein>
    <recommendedName>
        <fullName evidence="4">Type 4a pilus biogenesis protein PilO</fullName>
    </recommendedName>
</protein>
<dbReference type="Pfam" id="PF04350">
    <property type="entry name" value="PilO"/>
    <property type="match status" value="2"/>
</dbReference>
<dbReference type="PANTHER" id="PTHR39555">
    <property type="entry name" value="FIMBRIAL ASSEMBLY PROTEIN PILO-LIKE PROTEIN-RELATED"/>
    <property type="match status" value="1"/>
</dbReference>
<dbReference type="GO" id="GO:0043683">
    <property type="term" value="P:type IV pilus assembly"/>
    <property type="evidence" value="ECO:0007669"/>
    <property type="project" value="InterPro"/>
</dbReference>
<dbReference type="InterPro" id="IPR007445">
    <property type="entry name" value="PilO"/>
</dbReference>
<evidence type="ECO:0000256" key="2">
    <source>
        <dbReference type="SAM" id="Phobius"/>
    </source>
</evidence>
<comment type="caution">
    <text evidence="3">The sequence shown here is derived from an EMBL/GenBank/DDBJ whole genome shotgun (WGS) entry which is preliminary data.</text>
</comment>
<keyword evidence="2" id="KW-1133">Transmembrane helix</keyword>
<feature type="coiled-coil region" evidence="1">
    <location>
        <begin position="28"/>
        <end position="55"/>
    </location>
</feature>
<evidence type="ECO:0000313" key="3">
    <source>
        <dbReference type="EMBL" id="HGK54008.1"/>
    </source>
</evidence>
<accession>A0A7V3ZTV5</accession>
<keyword evidence="1" id="KW-0175">Coiled coil</keyword>
<gene>
    <name evidence="3" type="ORF">ENU72_03175</name>
</gene>
<dbReference type="EMBL" id="DTDP01000144">
    <property type="protein sequence ID" value="HGK54008.1"/>
    <property type="molecule type" value="Genomic_DNA"/>
</dbReference>
<dbReference type="InterPro" id="IPR014717">
    <property type="entry name" value="Transl_elong_EF1B/ribsomal_bS6"/>
</dbReference>
<feature type="transmembrane region" description="Helical" evidence="2">
    <location>
        <begin position="6"/>
        <end position="28"/>
    </location>
</feature>